<dbReference type="SUPFAM" id="SSF52540">
    <property type="entry name" value="P-loop containing nucleoside triphosphate hydrolases"/>
    <property type="match status" value="1"/>
</dbReference>
<dbReference type="PANTHER" id="PTHR11669">
    <property type="entry name" value="REPLICATION FACTOR C / DNA POLYMERASE III GAMMA-TAU SUBUNIT"/>
    <property type="match status" value="1"/>
</dbReference>
<dbReference type="InterPro" id="IPR003593">
    <property type="entry name" value="AAA+_ATPase"/>
</dbReference>
<dbReference type="GO" id="GO:0006261">
    <property type="term" value="P:DNA-templated DNA replication"/>
    <property type="evidence" value="ECO:0007669"/>
    <property type="project" value="TreeGrafter"/>
</dbReference>
<proteinExistence type="predicted"/>
<reference evidence="2" key="1">
    <citation type="submission" date="2020-05" db="EMBL/GenBank/DDBJ databases">
        <authorList>
            <person name="Chiriac C."/>
            <person name="Salcher M."/>
            <person name="Ghai R."/>
            <person name="Kavagutti S V."/>
        </authorList>
    </citation>
    <scope>NUCLEOTIDE SEQUENCE</scope>
</reference>
<dbReference type="AlphaFoldDB" id="A0A6J7PFT9"/>
<evidence type="ECO:0000313" key="2">
    <source>
        <dbReference type="EMBL" id="CAB5000724.1"/>
    </source>
</evidence>
<protein>
    <submittedName>
        <fullName evidence="2">Unannotated protein</fullName>
    </submittedName>
</protein>
<feature type="domain" description="AAA+ ATPase" evidence="1">
    <location>
        <begin position="34"/>
        <end position="172"/>
    </location>
</feature>
<dbReference type="InterPro" id="IPR027417">
    <property type="entry name" value="P-loop_NTPase"/>
</dbReference>
<name>A0A6J7PFT9_9ZZZZ</name>
<dbReference type="Gene3D" id="3.40.50.300">
    <property type="entry name" value="P-loop containing nucleotide triphosphate hydrolases"/>
    <property type="match status" value="1"/>
</dbReference>
<organism evidence="2">
    <name type="scientific">freshwater metagenome</name>
    <dbReference type="NCBI Taxonomy" id="449393"/>
    <lineage>
        <taxon>unclassified sequences</taxon>
        <taxon>metagenomes</taxon>
        <taxon>ecological metagenomes</taxon>
    </lineage>
</organism>
<dbReference type="EMBL" id="CAFBOZ010000070">
    <property type="protein sequence ID" value="CAB5000724.1"/>
    <property type="molecule type" value="Genomic_DNA"/>
</dbReference>
<dbReference type="Pfam" id="PF13177">
    <property type="entry name" value="DNA_pol3_delta2"/>
    <property type="match status" value="1"/>
</dbReference>
<gene>
    <name evidence="2" type="ORF">UFOPK3992_00622</name>
</gene>
<evidence type="ECO:0000259" key="1">
    <source>
        <dbReference type="SMART" id="SM00382"/>
    </source>
</evidence>
<dbReference type="NCBIfam" id="NF005926">
    <property type="entry name" value="PRK07940.1"/>
    <property type="match status" value="1"/>
</dbReference>
<dbReference type="SMART" id="SM00382">
    <property type="entry name" value="AAA"/>
    <property type="match status" value="1"/>
</dbReference>
<accession>A0A6J7PFT9</accession>
<sequence>MTAGWNVLVGQHDSVATLQRAVADARLTPPGTAMTHAWLIIGPPGAGRSTAALLFAAALQCDTGGCGTCRACREVSNDAHPDVVRFNPQQLQITVDEARGLMSRACLSPDRGTWTVMIVEDADRLNEVSGNMLLKAIEEPTPHTVWLLCAPSTEDVLPTIRSRCRVLGLRTPPWREVAGLLEAGGIEPSMAAFAARAAQGHVGRARALALDEDARIRRQHVLRIPMELHNLPACFAAAADIVATATADANSYTGPLDTDERDELLRAYGEGSTGSGITKTRIERLAKGAVKELEGHQKSRRTRAVRDRLDRALVDLLTFYRDVLVLQVGAGVDLVNEELRPTLQRVAAESSPESSRRRLDAISRTRRLMESNASPQLLLEGLTVELARG</sequence>
<dbReference type="InterPro" id="IPR050238">
    <property type="entry name" value="DNA_Rep/Repair_Clamp_Loader"/>
</dbReference>
<dbReference type="PANTHER" id="PTHR11669:SF8">
    <property type="entry name" value="DNA POLYMERASE III SUBUNIT DELTA"/>
    <property type="match status" value="1"/>
</dbReference>